<evidence type="ECO:0000313" key="5">
    <source>
        <dbReference type="EMBL" id="GAA4477561.1"/>
    </source>
</evidence>
<keyword evidence="6" id="KW-1185">Reference proteome</keyword>
<dbReference type="InterPro" id="IPR050204">
    <property type="entry name" value="AraC_XylS_family_regulators"/>
</dbReference>
<evidence type="ECO:0000256" key="1">
    <source>
        <dbReference type="ARBA" id="ARBA00023015"/>
    </source>
</evidence>
<evidence type="ECO:0000256" key="3">
    <source>
        <dbReference type="ARBA" id="ARBA00023163"/>
    </source>
</evidence>
<dbReference type="InterPro" id="IPR018060">
    <property type="entry name" value="HTH_AraC"/>
</dbReference>
<organism evidence="5 6">
    <name type="scientific">Rhodococcus olei</name>
    <dbReference type="NCBI Taxonomy" id="2161675"/>
    <lineage>
        <taxon>Bacteria</taxon>
        <taxon>Bacillati</taxon>
        <taxon>Actinomycetota</taxon>
        <taxon>Actinomycetes</taxon>
        <taxon>Mycobacteriales</taxon>
        <taxon>Nocardiaceae</taxon>
        <taxon>Rhodococcus</taxon>
    </lineage>
</organism>
<evidence type="ECO:0000259" key="4">
    <source>
        <dbReference type="PROSITE" id="PS01124"/>
    </source>
</evidence>
<keyword evidence="2" id="KW-0238">DNA-binding</keyword>
<gene>
    <name evidence="5" type="ORF">GCM10023094_20020</name>
</gene>
<dbReference type="Proteomes" id="UP001501183">
    <property type="component" value="Unassembled WGS sequence"/>
</dbReference>
<reference evidence="6" key="1">
    <citation type="journal article" date="2019" name="Int. J. Syst. Evol. Microbiol.">
        <title>The Global Catalogue of Microorganisms (GCM) 10K type strain sequencing project: providing services to taxonomists for standard genome sequencing and annotation.</title>
        <authorList>
            <consortium name="The Broad Institute Genomics Platform"/>
            <consortium name="The Broad Institute Genome Sequencing Center for Infectious Disease"/>
            <person name="Wu L."/>
            <person name="Ma J."/>
        </authorList>
    </citation>
    <scope>NUCLEOTIDE SEQUENCE [LARGE SCALE GENOMIC DNA]</scope>
    <source>
        <strain evidence="6">JCM 32206</strain>
    </source>
</reference>
<dbReference type="Pfam" id="PF12833">
    <property type="entry name" value="HTH_18"/>
    <property type="match status" value="1"/>
</dbReference>
<dbReference type="EMBL" id="BAABFB010000030">
    <property type="protein sequence ID" value="GAA4477561.1"/>
    <property type="molecule type" value="Genomic_DNA"/>
</dbReference>
<feature type="domain" description="HTH araC/xylS-type" evidence="4">
    <location>
        <begin position="154"/>
        <end position="262"/>
    </location>
</feature>
<dbReference type="Gene3D" id="1.10.10.60">
    <property type="entry name" value="Homeodomain-like"/>
    <property type="match status" value="1"/>
</dbReference>
<evidence type="ECO:0000313" key="6">
    <source>
        <dbReference type="Proteomes" id="UP001501183"/>
    </source>
</evidence>
<evidence type="ECO:0000256" key="2">
    <source>
        <dbReference type="ARBA" id="ARBA00023125"/>
    </source>
</evidence>
<proteinExistence type="predicted"/>
<name>A0ABP8NY21_9NOCA</name>
<dbReference type="RefSeq" id="WP_345344260.1">
    <property type="nucleotide sequence ID" value="NZ_BAABFB010000030.1"/>
</dbReference>
<keyword evidence="1" id="KW-0805">Transcription regulation</keyword>
<accession>A0ABP8NY21</accession>
<dbReference type="PANTHER" id="PTHR46796:SF15">
    <property type="entry name" value="BLL1074 PROTEIN"/>
    <property type="match status" value="1"/>
</dbReference>
<dbReference type="InterPro" id="IPR009057">
    <property type="entry name" value="Homeodomain-like_sf"/>
</dbReference>
<protein>
    <submittedName>
        <fullName evidence="5">AraC family transcriptional regulator</fullName>
    </submittedName>
</protein>
<dbReference type="PROSITE" id="PS01124">
    <property type="entry name" value="HTH_ARAC_FAMILY_2"/>
    <property type="match status" value="1"/>
</dbReference>
<dbReference type="PANTHER" id="PTHR46796">
    <property type="entry name" value="HTH-TYPE TRANSCRIPTIONAL ACTIVATOR RHAS-RELATED"/>
    <property type="match status" value="1"/>
</dbReference>
<dbReference type="SMART" id="SM00342">
    <property type="entry name" value="HTH_ARAC"/>
    <property type="match status" value="1"/>
</dbReference>
<sequence length="281" mass="29990">MTGVSEGMRAAPAAPLRPLLGPYEGYRLSGFDSGVHLGTPAPELTVVISLDAPVAISATSHPQQPAGAWDTLASGLSTRAVTIEHDGNQHGIQLALTPAGSRALLGMPAAALGAWIVDLGDVLGPDAGELADRIAAEPRWPARFAILDEILLRRCLDAAVDDHLARAWQLLTGPGAPRVHDVARDIGWSRRHLITRFTAEFGIGPKDAMRVARFDRSKRLQLRRPGLTLADVAASCGFYDQAHLAREWRSLAGVPPSRWRAAELFPLVQDDVPADGAPSRA</sequence>
<dbReference type="SUPFAM" id="SSF46689">
    <property type="entry name" value="Homeodomain-like"/>
    <property type="match status" value="1"/>
</dbReference>
<comment type="caution">
    <text evidence="5">The sequence shown here is derived from an EMBL/GenBank/DDBJ whole genome shotgun (WGS) entry which is preliminary data.</text>
</comment>
<keyword evidence="3" id="KW-0804">Transcription</keyword>